<evidence type="ECO:0000313" key="3">
    <source>
        <dbReference type="Proteomes" id="UP001157160"/>
    </source>
</evidence>
<evidence type="ECO:0008006" key="4">
    <source>
        <dbReference type="Google" id="ProtNLM"/>
    </source>
</evidence>
<proteinExistence type="predicted"/>
<reference evidence="2 3" key="1">
    <citation type="journal article" date="2014" name="Int. J. Syst. Evol. Microbiol.">
        <title>Complete genome sequence of Corynebacterium casei LMG S-19264T (=DSM 44701T), isolated from a smear-ripened cheese.</title>
        <authorList>
            <consortium name="US DOE Joint Genome Institute (JGI-PGF)"/>
            <person name="Walter F."/>
            <person name="Albersmeier A."/>
            <person name="Kalinowski J."/>
            <person name="Ruckert C."/>
        </authorList>
    </citation>
    <scope>NUCLEOTIDE SEQUENCE [LARGE SCALE GENOMIC DNA]</scope>
    <source>
        <strain evidence="2 3">NBRC 112289</strain>
    </source>
</reference>
<evidence type="ECO:0000256" key="1">
    <source>
        <dbReference type="SAM" id="MobiDB-lite"/>
    </source>
</evidence>
<feature type="region of interest" description="Disordered" evidence="1">
    <location>
        <begin position="1"/>
        <end position="24"/>
    </location>
</feature>
<dbReference type="Proteomes" id="UP001157160">
    <property type="component" value="Unassembled WGS sequence"/>
</dbReference>
<organism evidence="2 3">
    <name type="scientific">Arenivirga flava</name>
    <dbReference type="NCBI Taxonomy" id="1930060"/>
    <lineage>
        <taxon>Bacteria</taxon>
        <taxon>Bacillati</taxon>
        <taxon>Actinomycetota</taxon>
        <taxon>Actinomycetes</taxon>
        <taxon>Micrococcales</taxon>
        <taxon>Microbacteriaceae</taxon>
        <taxon>Arenivirga</taxon>
    </lineage>
</organism>
<gene>
    <name evidence="2" type="ORF">GCM10025874_27150</name>
</gene>
<name>A0AA37XDC8_9MICO</name>
<evidence type="ECO:0000313" key="2">
    <source>
        <dbReference type="EMBL" id="GMA29462.1"/>
    </source>
</evidence>
<sequence length="216" mass="24346">MAPGRRKQRQATEPAAPVTGPEVDRQVDEGMLVVAAALRMSAKNRLIVNVLRDRGSYDEEGLADAVREEIDALIAEKERTAERLVAIATRASTRRGDALHQSDYRRADAGAIELRRAIELALAERLRAARDDEAAVEAIVDEARASAMEEMFRPRYLASAPREPERDYAEHRDERMGRVADDLALLLEHPPGAPPEQPMIEVPPKRSWWRTFFSWE</sequence>
<dbReference type="EMBL" id="BSUL01000001">
    <property type="protein sequence ID" value="GMA29462.1"/>
    <property type="molecule type" value="Genomic_DNA"/>
</dbReference>
<dbReference type="RefSeq" id="WP_284233595.1">
    <property type="nucleotide sequence ID" value="NZ_BSUL01000001.1"/>
</dbReference>
<protein>
    <recommendedName>
        <fullName evidence="4">Asparagine synthase</fullName>
    </recommendedName>
</protein>
<dbReference type="AlphaFoldDB" id="A0AA37XDC8"/>
<accession>A0AA37XDC8</accession>
<comment type="caution">
    <text evidence="2">The sequence shown here is derived from an EMBL/GenBank/DDBJ whole genome shotgun (WGS) entry which is preliminary data.</text>
</comment>
<keyword evidence="3" id="KW-1185">Reference proteome</keyword>